<evidence type="ECO:0000256" key="5">
    <source>
        <dbReference type="ARBA" id="ARBA00022741"/>
    </source>
</evidence>
<dbReference type="EC" id="2.7.7.13" evidence="3"/>
<evidence type="ECO:0000256" key="3">
    <source>
        <dbReference type="ARBA" id="ARBA00012387"/>
    </source>
</evidence>
<evidence type="ECO:0000256" key="4">
    <source>
        <dbReference type="ARBA" id="ARBA00022679"/>
    </source>
</evidence>
<keyword evidence="6" id="KW-0342">GTP-binding</keyword>
<organism evidence="11 12">
    <name type="scientific">Caulochytrium protostelioides</name>
    <dbReference type="NCBI Taxonomy" id="1555241"/>
    <lineage>
        <taxon>Eukaryota</taxon>
        <taxon>Fungi</taxon>
        <taxon>Fungi incertae sedis</taxon>
        <taxon>Chytridiomycota</taxon>
        <taxon>Chytridiomycota incertae sedis</taxon>
        <taxon>Chytridiomycetes</taxon>
        <taxon>Caulochytriales</taxon>
        <taxon>Caulochytriaceae</taxon>
        <taxon>Caulochytrium</taxon>
    </lineage>
</organism>
<proteinExistence type="inferred from homology"/>
<dbReference type="InterPro" id="IPR029044">
    <property type="entry name" value="Nucleotide-diphossugar_trans"/>
</dbReference>
<accession>A0A4P9XDS2</accession>
<dbReference type="Pfam" id="PF25087">
    <property type="entry name" value="GMPPB_C"/>
    <property type="match status" value="1"/>
</dbReference>
<evidence type="ECO:0000259" key="10">
    <source>
        <dbReference type="Pfam" id="PF25087"/>
    </source>
</evidence>
<gene>
    <name evidence="11" type="ORF">CXG81DRAFT_29192</name>
</gene>
<dbReference type="InterPro" id="IPR018357">
    <property type="entry name" value="Hexapep_transf_CS"/>
</dbReference>
<dbReference type="CDD" id="cd06425">
    <property type="entry name" value="M1P_guanylylT_B_like_N"/>
    <property type="match status" value="1"/>
</dbReference>
<dbReference type="OrthoDB" id="1733332at2759"/>
<evidence type="ECO:0000256" key="8">
    <source>
        <dbReference type="ARBA" id="ARBA00047343"/>
    </source>
</evidence>
<dbReference type="UniPathway" id="UPA00126">
    <property type="reaction ID" value="UER00930"/>
</dbReference>
<name>A0A4P9XDS2_9FUNG</name>
<evidence type="ECO:0000256" key="7">
    <source>
        <dbReference type="ARBA" id="ARBA00023306"/>
    </source>
</evidence>
<dbReference type="EMBL" id="ML014119">
    <property type="protein sequence ID" value="RKP03677.1"/>
    <property type="molecule type" value="Genomic_DNA"/>
</dbReference>
<evidence type="ECO:0000313" key="11">
    <source>
        <dbReference type="EMBL" id="RKP03677.1"/>
    </source>
</evidence>
<feature type="domain" description="Mannose-1-phosphate guanyltransferase C-terminal" evidence="10">
    <location>
        <begin position="252"/>
        <end position="361"/>
    </location>
</feature>
<comment type="similarity">
    <text evidence="2">Belongs to the transferase hexapeptide repeat family.</text>
</comment>
<sequence>MKAVILVGGFGTRLRPLTFSKPKPLVDFCNRPMIMHQIEALVKVGVDEVILAVNYQPEVMLSAMKAVEAEYKVKITFSIEGEPLGTAGPLGLVRDVLEASDQPFFVLNSDVICPFPFQKLVDFHRAHGGEGTILTTPVTDPSKYGVVLCQPESSEIARFVEKPKNYVGNQINAGIYILSPSVLKRIHPRPMSIEKDVFPHMAAAGTLHAVPLEGFWADVGQPADFLTGMALYLDSIHANVTSANQLDPSVEIIGPVMIDPSATIAPNCKIGPNVVIGPDAHIQRGVRLSHCVAMRGSVVKDHACVRNSIVGWYSSVGRWSRLENVTVLGEDVHVADEVYVNGGSVLPHKSVGANILTPQIVM</sequence>
<dbReference type="InterPro" id="IPR005835">
    <property type="entry name" value="NTP_transferase_dom"/>
</dbReference>
<dbReference type="PANTHER" id="PTHR22572">
    <property type="entry name" value="SUGAR-1-PHOSPHATE GUANYL TRANSFERASE"/>
    <property type="match status" value="1"/>
</dbReference>
<dbReference type="AlphaFoldDB" id="A0A4P9XDS2"/>
<evidence type="ECO:0000313" key="12">
    <source>
        <dbReference type="Proteomes" id="UP000274922"/>
    </source>
</evidence>
<dbReference type="InterPro" id="IPR056729">
    <property type="entry name" value="GMPPB_C"/>
</dbReference>
<comment type="catalytic activity">
    <reaction evidence="8">
        <text>alpha-D-mannose 1-phosphate + GTP + H(+) = GDP-alpha-D-mannose + diphosphate</text>
        <dbReference type="Rhea" id="RHEA:15229"/>
        <dbReference type="ChEBI" id="CHEBI:15378"/>
        <dbReference type="ChEBI" id="CHEBI:33019"/>
        <dbReference type="ChEBI" id="CHEBI:37565"/>
        <dbReference type="ChEBI" id="CHEBI:57527"/>
        <dbReference type="ChEBI" id="CHEBI:58409"/>
        <dbReference type="EC" id="2.7.7.13"/>
    </reaction>
</comment>
<dbReference type="STRING" id="1555241.A0A4P9XDS2"/>
<dbReference type="InterPro" id="IPR050486">
    <property type="entry name" value="Mannose-1P_guanyltransferase"/>
</dbReference>
<dbReference type="GO" id="GO:0004475">
    <property type="term" value="F:mannose-1-phosphate guanylyltransferase (GTP) activity"/>
    <property type="evidence" value="ECO:0007669"/>
    <property type="project" value="UniProtKB-EC"/>
</dbReference>
<evidence type="ECO:0000256" key="2">
    <source>
        <dbReference type="ARBA" id="ARBA00007274"/>
    </source>
</evidence>
<keyword evidence="12" id="KW-1185">Reference proteome</keyword>
<dbReference type="GO" id="GO:0009298">
    <property type="term" value="P:GDP-mannose biosynthetic process"/>
    <property type="evidence" value="ECO:0007669"/>
    <property type="project" value="UniProtKB-UniPathway"/>
</dbReference>
<dbReference type="GO" id="GO:0005525">
    <property type="term" value="F:GTP binding"/>
    <property type="evidence" value="ECO:0007669"/>
    <property type="project" value="UniProtKB-KW"/>
</dbReference>
<dbReference type="FunFam" id="3.90.550.10:FF:000013">
    <property type="entry name" value="mannose-1-phosphate guanyltransferase beta"/>
    <property type="match status" value="1"/>
</dbReference>
<protein>
    <recommendedName>
        <fullName evidence="3">mannose-1-phosphate guanylyltransferase</fullName>
        <ecNumber evidence="3">2.7.7.13</ecNumber>
    </recommendedName>
</protein>
<dbReference type="Proteomes" id="UP000274922">
    <property type="component" value="Unassembled WGS sequence"/>
</dbReference>
<dbReference type="SUPFAM" id="SSF53448">
    <property type="entry name" value="Nucleotide-diphospho-sugar transferases"/>
    <property type="match status" value="1"/>
</dbReference>
<dbReference type="InterPro" id="IPR045233">
    <property type="entry name" value="GMPPB_N"/>
</dbReference>
<dbReference type="Pfam" id="PF00483">
    <property type="entry name" value="NTP_transferase"/>
    <property type="match status" value="1"/>
</dbReference>
<dbReference type="PROSITE" id="PS00101">
    <property type="entry name" value="HEXAPEP_TRANSFERASES"/>
    <property type="match status" value="1"/>
</dbReference>
<evidence type="ECO:0000256" key="1">
    <source>
        <dbReference type="ARBA" id="ARBA00004823"/>
    </source>
</evidence>
<dbReference type="Gene3D" id="2.160.10.10">
    <property type="entry name" value="Hexapeptide repeat proteins"/>
    <property type="match status" value="1"/>
</dbReference>
<feature type="domain" description="Nucleotidyl transferase" evidence="9">
    <location>
        <begin position="2"/>
        <end position="233"/>
    </location>
</feature>
<keyword evidence="4" id="KW-0808">Transferase</keyword>
<keyword evidence="7" id="KW-0131">Cell cycle</keyword>
<dbReference type="Gene3D" id="3.90.550.10">
    <property type="entry name" value="Spore Coat Polysaccharide Biosynthesis Protein SpsA, Chain A"/>
    <property type="match status" value="1"/>
</dbReference>
<evidence type="ECO:0000259" key="9">
    <source>
        <dbReference type="Pfam" id="PF00483"/>
    </source>
</evidence>
<keyword evidence="5" id="KW-0547">Nucleotide-binding</keyword>
<evidence type="ECO:0000256" key="6">
    <source>
        <dbReference type="ARBA" id="ARBA00023134"/>
    </source>
</evidence>
<comment type="pathway">
    <text evidence="1">Nucleotide-sugar biosynthesis; GDP-alpha-D-mannose biosynthesis; GDP-alpha-D-mannose from alpha-D-mannose 1-phosphate (GTP route): step 1/1.</text>
</comment>
<reference evidence="12" key="1">
    <citation type="journal article" date="2018" name="Nat. Microbiol.">
        <title>Leveraging single-cell genomics to expand the fungal tree of life.</title>
        <authorList>
            <person name="Ahrendt S.R."/>
            <person name="Quandt C.A."/>
            <person name="Ciobanu D."/>
            <person name="Clum A."/>
            <person name="Salamov A."/>
            <person name="Andreopoulos B."/>
            <person name="Cheng J.F."/>
            <person name="Woyke T."/>
            <person name="Pelin A."/>
            <person name="Henrissat B."/>
            <person name="Reynolds N.K."/>
            <person name="Benny G.L."/>
            <person name="Smith M.E."/>
            <person name="James T.Y."/>
            <person name="Grigoriev I.V."/>
        </authorList>
    </citation>
    <scope>NUCLEOTIDE SEQUENCE [LARGE SCALE GENOMIC DNA]</scope>
    <source>
        <strain evidence="12">ATCC 52028</strain>
    </source>
</reference>